<dbReference type="AlphaFoldDB" id="A0A9E1F8C3"/>
<evidence type="ECO:0000313" key="2">
    <source>
        <dbReference type="EMBL" id="MBS5829278.1"/>
    </source>
</evidence>
<dbReference type="RefSeq" id="WP_009295425.1">
    <property type="nucleotide sequence ID" value="NZ_CABKQH010000003.1"/>
</dbReference>
<keyword evidence="1" id="KW-0732">Signal</keyword>
<accession>A0A9E1F8C3</accession>
<gene>
    <name evidence="2" type="ORF">KIC69_00405</name>
</gene>
<dbReference type="EMBL" id="JAHAKR010000004">
    <property type="protein sequence ID" value="MBS5829278.1"/>
    <property type="molecule type" value="Genomic_DNA"/>
</dbReference>
<name>A0A9E1F8C3_9BACT</name>
<protein>
    <recommendedName>
        <fullName evidence="4">Bacteriocin-type signal sequence domain-containing protein</fullName>
    </recommendedName>
</protein>
<evidence type="ECO:0008006" key="4">
    <source>
        <dbReference type="Google" id="ProtNLM"/>
    </source>
</evidence>
<organism evidence="2 3">
    <name type="scientific">Campylobacter concisus</name>
    <dbReference type="NCBI Taxonomy" id="199"/>
    <lineage>
        <taxon>Bacteria</taxon>
        <taxon>Pseudomonadati</taxon>
        <taxon>Campylobacterota</taxon>
        <taxon>Epsilonproteobacteria</taxon>
        <taxon>Campylobacterales</taxon>
        <taxon>Campylobacteraceae</taxon>
        <taxon>Campylobacter</taxon>
    </lineage>
</organism>
<feature type="signal peptide" evidence="1">
    <location>
        <begin position="1"/>
        <end position="20"/>
    </location>
</feature>
<dbReference type="Proteomes" id="UP000824019">
    <property type="component" value="Unassembled WGS sequence"/>
</dbReference>
<evidence type="ECO:0000256" key="1">
    <source>
        <dbReference type="SAM" id="SignalP"/>
    </source>
</evidence>
<feature type="chain" id="PRO_5038737069" description="Bacteriocin-type signal sequence domain-containing protein" evidence="1">
    <location>
        <begin position="21"/>
        <end position="211"/>
    </location>
</feature>
<sequence>MRSLFKTTLLSVLLLTSSNAKDLLDLATNGAISQGDVKTLNNNEMKNVKGGYLVYSDVIERLNIGITIAIPNDAFELGAYRDEESKKLLYLYPDATRGLCGYNENKCYENDATFSHYEKNKMRLLQYAQALGEYKLSEGFLLAFIVKRNIGVSNLGKKYTYFTYQTAAYNLKDATIHPISSSANLENPIVKELRDHTQLNLEKQLGGLKIY</sequence>
<proteinExistence type="predicted"/>
<evidence type="ECO:0000313" key="3">
    <source>
        <dbReference type="Proteomes" id="UP000824019"/>
    </source>
</evidence>
<reference evidence="2" key="1">
    <citation type="submission" date="2021-02" db="EMBL/GenBank/DDBJ databases">
        <title>Infant gut strain persistence is associated with maternal origin, phylogeny, and functional potential including surface adhesion and iron acquisition.</title>
        <authorList>
            <person name="Lou Y.C."/>
        </authorList>
    </citation>
    <scope>NUCLEOTIDE SEQUENCE</scope>
    <source>
        <strain evidence="2">L3_101_000G1_dasL3_101_000G1_concoct_7_sub</strain>
    </source>
</reference>
<comment type="caution">
    <text evidence="2">The sequence shown here is derived from an EMBL/GenBank/DDBJ whole genome shotgun (WGS) entry which is preliminary data.</text>
</comment>